<dbReference type="InterPro" id="IPR016024">
    <property type="entry name" value="ARM-type_fold"/>
</dbReference>
<protein>
    <recommendedName>
        <fullName evidence="3">HEAT repeat protein</fullName>
    </recommendedName>
</protein>
<accession>A0A1N6L5T1</accession>
<evidence type="ECO:0000313" key="1">
    <source>
        <dbReference type="EMBL" id="SIO64105.1"/>
    </source>
</evidence>
<organism evidence="1 2">
    <name type="scientific">Paraburkholderia phenazinium</name>
    <dbReference type="NCBI Taxonomy" id="60549"/>
    <lineage>
        <taxon>Bacteria</taxon>
        <taxon>Pseudomonadati</taxon>
        <taxon>Pseudomonadota</taxon>
        <taxon>Betaproteobacteria</taxon>
        <taxon>Burkholderiales</taxon>
        <taxon>Burkholderiaceae</taxon>
        <taxon>Paraburkholderia</taxon>
    </lineage>
</organism>
<dbReference type="Gene3D" id="1.25.10.10">
    <property type="entry name" value="Leucine-rich Repeat Variant"/>
    <property type="match status" value="1"/>
</dbReference>
<evidence type="ECO:0000313" key="2">
    <source>
        <dbReference type="Proteomes" id="UP000185151"/>
    </source>
</evidence>
<dbReference type="Proteomes" id="UP000185151">
    <property type="component" value="Unassembled WGS sequence"/>
</dbReference>
<dbReference type="SUPFAM" id="SSF48371">
    <property type="entry name" value="ARM repeat"/>
    <property type="match status" value="1"/>
</dbReference>
<name>A0A1N6L5T1_9BURK</name>
<gene>
    <name evidence="1" type="ORF">SAMN05444165_6116</name>
</gene>
<dbReference type="OrthoDB" id="2568996at2"/>
<sequence>MHKHLSKEVFATALKRGHGRAFLHVQNFGLPEVADLVLAACLKNPAYDRQCESSRAPWLFSMFKGREEYPVFASAILSAFRQETDNNDIEHLCELTAQLAIHGDEIAANALRRRVLDQSFVLEGDQSFVLEGDQFGCNALVLLDGVDAVVELARRFGRSLLESSEERLPFPYHLAGESGLRESADAVLEQLAVSDEAIGAFWNSEQSWEREFQTDKVPLRDEERRESSRREFPLEKILADAAAGVGDTSFKYTRFGKYATVDELKVVWLRLINESDEKVCLRLLWVFRAAMLPELHPAIWKLAESDHDKIRAAAITALAQCHDPSVGNFARAALRSARSAKAVSDGMETLVKHYRNEDALLVRSALSGISASDGEAHAIGFSIARMCRENESCDLLEALIGDYENNPCTLCRCGTVSMMSERGVLAPAIISECLHDADPDIRKLAQEAASS</sequence>
<proteinExistence type="predicted"/>
<keyword evidence="2" id="KW-1185">Reference proteome</keyword>
<evidence type="ECO:0008006" key="3">
    <source>
        <dbReference type="Google" id="ProtNLM"/>
    </source>
</evidence>
<reference evidence="1 2" key="1">
    <citation type="submission" date="2016-11" db="EMBL/GenBank/DDBJ databases">
        <authorList>
            <person name="Jaros S."/>
            <person name="Januszkiewicz K."/>
            <person name="Wedrychowicz H."/>
        </authorList>
    </citation>
    <scope>NUCLEOTIDE SEQUENCE [LARGE SCALE GENOMIC DNA]</scope>
    <source>
        <strain evidence="1 2">GAS95</strain>
    </source>
</reference>
<dbReference type="AlphaFoldDB" id="A0A1N6L5T1"/>
<dbReference type="RefSeq" id="WP_074301000.1">
    <property type="nucleotide sequence ID" value="NZ_FSRU01000002.1"/>
</dbReference>
<dbReference type="EMBL" id="FSRU01000002">
    <property type="protein sequence ID" value="SIO64105.1"/>
    <property type="molecule type" value="Genomic_DNA"/>
</dbReference>
<dbReference type="InterPro" id="IPR011989">
    <property type="entry name" value="ARM-like"/>
</dbReference>